<dbReference type="AlphaFoldDB" id="A0A834C5G7"/>
<comment type="caution">
    <text evidence="2">The sequence shown here is derived from an EMBL/GenBank/DDBJ whole genome shotgun (WGS) entry which is preliminary data.</text>
</comment>
<evidence type="ECO:0000256" key="1">
    <source>
        <dbReference type="SAM" id="MobiDB-lite"/>
    </source>
</evidence>
<reference evidence="2" key="1">
    <citation type="journal article" name="BMC Genomics">
        <title>Long-read sequencing and de novo genome assembly of marine medaka (Oryzias melastigma).</title>
        <authorList>
            <person name="Liang P."/>
            <person name="Saqib H.S.A."/>
            <person name="Ni X."/>
            <person name="Shen Y."/>
        </authorList>
    </citation>
    <scope>NUCLEOTIDE SEQUENCE</scope>
    <source>
        <strain evidence="2">Bigg-433</strain>
    </source>
</reference>
<protein>
    <submittedName>
        <fullName evidence="2">Uncharacterized protein</fullName>
    </submittedName>
</protein>
<name>A0A834C5G7_ORYME</name>
<organism evidence="2 3">
    <name type="scientific">Oryzias melastigma</name>
    <name type="common">Marine medaka</name>
    <dbReference type="NCBI Taxonomy" id="30732"/>
    <lineage>
        <taxon>Eukaryota</taxon>
        <taxon>Metazoa</taxon>
        <taxon>Chordata</taxon>
        <taxon>Craniata</taxon>
        <taxon>Vertebrata</taxon>
        <taxon>Euteleostomi</taxon>
        <taxon>Actinopterygii</taxon>
        <taxon>Neopterygii</taxon>
        <taxon>Teleostei</taxon>
        <taxon>Neoteleostei</taxon>
        <taxon>Acanthomorphata</taxon>
        <taxon>Ovalentaria</taxon>
        <taxon>Atherinomorphae</taxon>
        <taxon>Beloniformes</taxon>
        <taxon>Adrianichthyidae</taxon>
        <taxon>Oryziinae</taxon>
        <taxon>Oryzias</taxon>
    </lineage>
</organism>
<feature type="region of interest" description="Disordered" evidence="1">
    <location>
        <begin position="62"/>
        <end position="89"/>
    </location>
</feature>
<dbReference type="EMBL" id="WKFB01000353">
    <property type="protein sequence ID" value="KAF6725773.1"/>
    <property type="molecule type" value="Genomic_DNA"/>
</dbReference>
<sequence length="126" mass="14491">MKYFSNIKEDNTATKRNSNCQQSLLFVRMVVGIPWRQDGHTETLRFDFTDLRRALALHPYRSPRHHLPVPEPNANRTRTGRNQKPVCGPGEPLVLQTTVSKAAAMWLDCKFKCINQECVTELHNNS</sequence>
<evidence type="ECO:0000313" key="3">
    <source>
        <dbReference type="Proteomes" id="UP000646548"/>
    </source>
</evidence>
<proteinExistence type="predicted"/>
<dbReference type="Proteomes" id="UP000646548">
    <property type="component" value="Unassembled WGS sequence"/>
</dbReference>
<gene>
    <name evidence="2" type="ORF">FQA47_017784</name>
</gene>
<accession>A0A834C5G7</accession>
<evidence type="ECO:0000313" key="2">
    <source>
        <dbReference type="EMBL" id="KAF6725773.1"/>
    </source>
</evidence>